<evidence type="ECO:0000256" key="9">
    <source>
        <dbReference type="ARBA" id="ARBA00022777"/>
    </source>
</evidence>
<keyword evidence="8" id="KW-0498">Mitosis</keyword>
<evidence type="ECO:0000256" key="5">
    <source>
        <dbReference type="ARBA" id="ARBA00022618"/>
    </source>
</evidence>
<dbReference type="InterPro" id="IPR050108">
    <property type="entry name" value="CDK"/>
</dbReference>
<evidence type="ECO:0000256" key="10">
    <source>
        <dbReference type="ARBA" id="ARBA00022840"/>
    </source>
</evidence>
<keyword evidence="18" id="KW-1185">Reference proteome</keyword>
<reference evidence="17" key="1">
    <citation type="journal article" date="2020" name="Cell">
        <title>Large-Scale Comparative Analyses of Tick Genomes Elucidate Their Genetic Diversity and Vector Capacities.</title>
        <authorList>
            <consortium name="Tick Genome and Microbiome Consortium (TIGMIC)"/>
            <person name="Jia N."/>
            <person name="Wang J."/>
            <person name="Shi W."/>
            <person name="Du L."/>
            <person name="Sun Y."/>
            <person name="Zhan W."/>
            <person name="Jiang J.F."/>
            <person name="Wang Q."/>
            <person name="Zhang B."/>
            <person name="Ji P."/>
            <person name="Bell-Sakyi L."/>
            <person name="Cui X.M."/>
            <person name="Yuan T.T."/>
            <person name="Jiang B.G."/>
            <person name="Yang W.F."/>
            <person name="Lam T.T."/>
            <person name="Chang Q.C."/>
            <person name="Ding S.J."/>
            <person name="Wang X.J."/>
            <person name="Zhu J.G."/>
            <person name="Ruan X.D."/>
            <person name="Zhao L."/>
            <person name="Wei J.T."/>
            <person name="Ye R.Z."/>
            <person name="Que T.C."/>
            <person name="Du C.H."/>
            <person name="Zhou Y.H."/>
            <person name="Cheng J.X."/>
            <person name="Dai P.F."/>
            <person name="Guo W.B."/>
            <person name="Han X.H."/>
            <person name="Huang E.J."/>
            <person name="Li L.F."/>
            <person name="Wei W."/>
            <person name="Gao Y.C."/>
            <person name="Liu J.Z."/>
            <person name="Shao H.Z."/>
            <person name="Wang X."/>
            <person name="Wang C.C."/>
            <person name="Yang T.C."/>
            <person name="Huo Q.B."/>
            <person name="Li W."/>
            <person name="Chen H.Y."/>
            <person name="Chen S.E."/>
            <person name="Zhou L.G."/>
            <person name="Ni X.B."/>
            <person name="Tian J.H."/>
            <person name="Sheng Y."/>
            <person name="Liu T."/>
            <person name="Pan Y.S."/>
            <person name="Xia L.Y."/>
            <person name="Li J."/>
            <person name="Zhao F."/>
            <person name="Cao W.C."/>
        </authorList>
    </citation>
    <scope>NUCLEOTIDE SEQUENCE</scope>
    <source>
        <strain evidence="17">Rmic-2018</strain>
    </source>
</reference>
<keyword evidence="11" id="KW-0539">Nucleus</keyword>
<comment type="similarity">
    <text evidence="2">Belongs to the protein kinase superfamily. CMGC Ser/Thr protein kinase family. CDC2/CDKX subfamily.</text>
</comment>
<dbReference type="PROSITE" id="PS00108">
    <property type="entry name" value="PROTEIN_KINASE_ST"/>
    <property type="match status" value="1"/>
</dbReference>
<dbReference type="GO" id="GO:0005634">
    <property type="term" value="C:nucleus"/>
    <property type="evidence" value="ECO:0007669"/>
    <property type="project" value="UniProtKB-SubCell"/>
</dbReference>
<dbReference type="AlphaFoldDB" id="A0A9J6DD24"/>
<comment type="caution">
    <text evidence="17">The sequence shown here is derived from an EMBL/GenBank/DDBJ whole genome shotgun (WGS) entry which is preliminary data.</text>
</comment>
<keyword evidence="6" id="KW-0808">Transferase</keyword>
<organism evidence="17 18">
    <name type="scientific">Rhipicephalus microplus</name>
    <name type="common">Cattle tick</name>
    <name type="synonym">Boophilus microplus</name>
    <dbReference type="NCBI Taxonomy" id="6941"/>
    <lineage>
        <taxon>Eukaryota</taxon>
        <taxon>Metazoa</taxon>
        <taxon>Ecdysozoa</taxon>
        <taxon>Arthropoda</taxon>
        <taxon>Chelicerata</taxon>
        <taxon>Arachnida</taxon>
        <taxon>Acari</taxon>
        <taxon>Parasitiformes</taxon>
        <taxon>Ixodida</taxon>
        <taxon>Ixodoidea</taxon>
        <taxon>Ixodidae</taxon>
        <taxon>Rhipicephalinae</taxon>
        <taxon>Rhipicephalus</taxon>
        <taxon>Boophilus</taxon>
    </lineage>
</organism>
<evidence type="ECO:0000256" key="1">
    <source>
        <dbReference type="ARBA" id="ARBA00004123"/>
    </source>
</evidence>
<dbReference type="GO" id="GO:0004693">
    <property type="term" value="F:cyclin-dependent protein serine/threonine kinase activity"/>
    <property type="evidence" value="ECO:0007669"/>
    <property type="project" value="UniProtKB-EC"/>
</dbReference>
<dbReference type="PANTHER" id="PTHR24056:SF334">
    <property type="entry name" value="CYCLIN-DEPENDENT KINASE 1"/>
    <property type="match status" value="1"/>
</dbReference>
<evidence type="ECO:0000256" key="15">
    <source>
        <dbReference type="ARBA" id="ARBA00049280"/>
    </source>
</evidence>
<keyword evidence="5" id="KW-0132">Cell division</keyword>
<keyword evidence="4" id="KW-0597">Phosphoprotein</keyword>
<dbReference type="InterPro" id="IPR011009">
    <property type="entry name" value="Kinase-like_dom_sf"/>
</dbReference>
<dbReference type="SUPFAM" id="SSF56112">
    <property type="entry name" value="Protein kinase-like (PK-like)"/>
    <property type="match status" value="1"/>
</dbReference>
<reference evidence="17" key="2">
    <citation type="submission" date="2021-09" db="EMBL/GenBank/DDBJ databases">
        <authorList>
            <person name="Jia N."/>
            <person name="Wang J."/>
            <person name="Shi W."/>
            <person name="Du L."/>
            <person name="Sun Y."/>
            <person name="Zhan W."/>
            <person name="Jiang J."/>
            <person name="Wang Q."/>
            <person name="Zhang B."/>
            <person name="Ji P."/>
            <person name="Sakyi L.B."/>
            <person name="Cui X."/>
            <person name="Yuan T."/>
            <person name="Jiang B."/>
            <person name="Yang W."/>
            <person name="Lam T.T.-Y."/>
            <person name="Chang Q."/>
            <person name="Ding S."/>
            <person name="Wang X."/>
            <person name="Zhu J."/>
            <person name="Ruan X."/>
            <person name="Zhao L."/>
            <person name="Wei J."/>
            <person name="Que T."/>
            <person name="Du C."/>
            <person name="Cheng J."/>
            <person name="Dai P."/>
            <person name="Han X."/>
            <person name="Huang E."/>
            <person name="Gao Y."/>
            <person name="Liu J."/>
            <person name="Shao H."/>
            <person name="Ye R."/>
            <person name="Li L."/>
            <person name="Wei W."/>
            <person name="Wang X."/>
            <person name="Wang C."/>
            <person name="Huo Q."/>
            <person name="Li W."/>
            <person name="Guo W."/>
            <person name="Chen H."/>
            <person name="Chen S."/>
            <person name="Zhou L."/>
            <person name="Zhou L."/>
            <person name="Ni X."/>
            <person name="Tian J."/>
            <person name="Zhou Y."/>
            <person name="Sheng Y."/>
            <person name="Liu T."/>
            <person name="Pan Y."/>
            <person name="Xia L."/>
            <person name="Li J."/>
            <person name="Zhao F."/>
            <person name="Cao W."/>
        </authorList>
    </citation>
    <scope>NUCLEOTIDE SEQUENCE</scope>
    <source>
        <strain evidence="17">Rmic-2018</strain>
        <tissue evidence="17">Larvae</tissue>
    </source>
</reference>
<comment type="catalytic activity">
    <reaction evidence="14">
        <text>L-seryl-[protein] + ATP = O-phospho-L-seryl-[protein] + ADP + H(+)</text>
        <dbReference type="Rhea" id="RHEA:17989"/>
        <dbReference type="Rhea" id="RHEA-COMP:9863"/>
        <dbReference type="Rhea" id="RHEA-COMP:11604"/>
        <dbReference type="ChEBI" id="CHEBI:15378"/>
        <dbReference type="ChEBI" id="CHEBI:29999"/>
        <dbReference type="ChEBI" id="CHEBI:30616"/>
        <dbReference type="ChEBI" id="CHEBI:83421"/>
        <dbReference type="ChEBI" id="CHEBI:456216"/>
        <dbReference type="EC" id="2.7.11.22"/>
    </reaction>
</comment>
<dbReference type="SMART" id="SM00220">
    <property type="entry name" value="S_TKc"/>
    <property type="match status" value="1"/>
</dbReference>
<proteinExistence type="inferred from homology"/>
<dbReference type="Pfam" id="PF00069">
    <property type="entry name" value="Pkinase"/>
    <property type="match status" value="1"/>
</dbReference>
<dbReference type="EMBL" id="JABSTU010000010">
    <property type="protein sequence ID" value="KAH8019734.1"/>
    <property type="molecule type" value="Genomic_DNA"/>
</dbReference>
<keyword evidence="3" id="KW-0723">Serine/threonine-protein kinase</keyword>
<name>A0A9J6DD24_RHIMP</name>
<evidence type="ECO:0000256" key="12">
    <source>
        <dbReference type="ARBA" id="ARBA00023306"/>
    </source>
</evidence>
<dbReference type="GO" id="GO:0051301">
    <property type="term" value="P:cell division"/>
    <property type="evidence" value="ECO:0007669"/>
    <property type="project" value="UniProtKB-KW"/>
</dbReference>
<dbReference type="VEuPathDB" id="VectorBase:LOC119175586"/>
<dbReference type="InterPro" id="IPR000719">
    <property type="entry name" value="Prot_kinase_dom"/>
</dbReference>
<protein>
    <recommendedName>
        <fullName evidence="16">Protein kinase domain-containing protein</fullName>
    </recommendedName>
</protein>
<evidence type="ECO:0000256" key="11">
    <source>
        <dbReference type="ARBA" id="ARBA00023242"/>
    </source>
</evidence>
<dbReference type="GO" id="GO:0008353">
    <property type="term" value="F:RNA polymerase II CTD heptapeptide repeat kinase activity"/>
    <property type="evidence" value="ECO:0007669"/>
    <property type="project" value="UniProtKB-EC"/>
</dbReference>
<keyword evidence="9" id="KW-0418">Kinase</keyword>
<evidence type="ECO:0000256" key="2">
    <source>
        <dbReference type="ARBA" id="ARBA00006485"/>
    </source>
</evidence>
<dbReference type="GO" id="GO:0007095">
    <property type="term" value="P:mitotic G2 DNA damage checkpoint signaling"/>
    <property type="evidence" value="ECO:0007669"/>
    <property type="project" value="TreeGrafter"/>
</dbReference>
<comment type="catalytic activity">
    <reaction evidence="15">
        <text>[DNA-directed RNA polymerase] + ATP = phospho-[DNA-directed RNA polymerase] + ADP + H(+)</text>
        <dbReference type="Rhea" id="RHEA:10216"/>
        <dbReference type="Rhea" id="RHEA-COMP:11321"/>
        <dbReference type="Rhea" id="RHEA-COMP:11322"/>
        <dbReference type="ChEBI" id="CHEBI:15378"/>
        <dbReference type="ChEBI" id="CHEBI:30616"/>
        <dbReference type="ChEBI" id="CHEBI:43176"/>
        <dbReference type="ChEBI" id="CHEBI:68546"/>
        <dbReference type="ChEBI" id="CHEBI:456216"/>
        <dbReference type="EC" id="2.7.11.23"/>
    </reaction>
</comment>
<evidence type="ECO:0000256" key="6">
    <source>
        <dbReference type="ARBA" id="ARBA00022679"/>
    </source>
</evidence>
<dbReference type="Gene3D" id="1.10.510.10">
    <property type="entry name" value="Transferase(Phosphotransferase) domain 1"/>
    <property type="match status" value="1"/>
</dbReference>
<dbReference type="InterPro" id="IPR008271">
    <property type="entry name" value="Ser/Thr_kinase_AS"/>
</dbReference>
<comment type="catalytic activity">
    <reaction evidence="13">
        <text>L-threonyl-[protein] + ATP = O-phospho-L-threonyl-[protein] + ADP + H(+)</text>
        <dbReference type="Rhea" id="RHEA:46608"/>
        <dbReference type="Rhea" id="RHEA-COMP:11060"/>
        <dbReference type="Rhea" id="RHEA-COMP:11605"/>
        <dbReference type="ChEBI" id="CHEBI:15378"/>
        <dbReference type="ChEBI" id="CHEBI:30013"/>
        <dbReference type="ChEBI" id="CHEBI:30616"/>
        <dbReference type="ChEBI" id="CHEBI:61977"/>
        <dbReference type="ChEBI" id="CHEBI:456216"/>
        <dbReference type="EC" id="2.7.11.22"/>
    </reaction>
</comment>
<dbReference type="Proteomes" id="UP000821866">
    <property type="component" value="Chromosome 8"/>
</dbReference>
<evidence type="ECO:0000313" key="18">
    <source>
        <dbReference type="Proteomes" id="UP000821866"/>
    </source>
</evidence>
<evidence type="ECO:0000256" key="3">
    <source>
        <dbReference type="ARBA" id="ARBA00022527"/>
    </source>
</evidence>
<evidence type="ECO:0000256" key="7">
    <source>
        <dbReference type="ARBA" id="ARBA00022741"/>
    </source>
</evidence>
<evidence type="ECO:0000256" key="4">
    <source>
        <dbReference type="ARBA" id="ARBA00022553"/>
    </source>
</evidence>
<feature type="domain" description="Protein kinase" evidence="16">
    <location>
        <begin position="1"/>
        <end position="151"/>
    </location>
</feature>
<gene>
    <name evidence="17" type="ORF">HPB51_021093</name>
</gene>
<dbReference type="GO" id="GO:0000086">
    <property type="term" value="P:G2/M transition of mitotic cell cycle"/>
    <property type="evidence" value="ECO:0007669"/>
    <property type="project" value="TreeGrafter"/>
</dbReference>
<sequence>MTMDLRALLCSHAKNRTFDDAVVKKYLGQIVTAILFCHQRRVLHHDLKSANVLVDGNGTLKVGDFGLSRAFTPPVRVFTDKLGTFWYHAPETLLGASRYSRPVGVWSFGCIFFELLTGKFLFLRDSEIDQLFRIFRVLGTPRVQSWPEVMQ</sequence>
<comment type="subcellular location">
    <subcellularLocation>
        <location evidence="1">Nucleus</location>
    </subcellularLocation>
</comment>
<keyword evidence="7" id="KW-0547">Nucleotide-binding</keyword>
<evidence type="ECO:0000256" key="14">
    <source>
        <dbReference type="ARBA" id="ARBA00048367"/>
    </source>
</evidence>
<keyword evidence="12" id="KW-0131">Cell cycle</keyword>
<accession>A0A9J6DD24</accession>
<evidence type="ECO:0000313" key="17">
    <source>
        <dbReference type="EMBL" id="KAH8019734.1"/>
    </source>
</evidence>
<evidence type="ECO:0000256" key="13">
    <source>
        <dbReference type="ARBA" id="ARBA00047811"/>
    </source>
</evidence>
<evidence type="ECO:0000256" key="8">
    <source>
        <dbReference type="ARBA" id="ARBA00022776"/>
    </source>
</evidence>
<evidence type="ECO:0000259" key="16">
    <source>
        <dbReference type="PROSITE" id="PS50011"/>
    </source>
</evidence>
<dbReference type="GO" id="GO:0005524">
    <property type="term" value="F:ATP binding"/>
    <property type="evidence" value="ECO:0007669"/>
    <property type="project" value="UniProtKB-KW"/>
</dbReference>
<dbReference type="PROSITE" id="PS50011">
    <property type="entry name" value="PROTEIN_KINASE_DOM"/>
    <property type="match status" value="1"/>
</dbReference>
<dbReference type="PANTHER" id="PTHR24056">
    <property type="entry name" value="CELL DIVISION PROTEIN KINASE"/>
    <property type="match status" value="1"/>
</dbReference>
<keyword evidence="10" id="KW-0067">ATP-binding</keyword>